<evidence type="ECO:0000313" key="3">
    <source>
        <dbReference type="Proteomes" id="UP000501690"/>
    </source>
</evidence>
<evidence type="ECO:0000313" key="2">
    <source>
        <dbReference type="EMBL" id="QCE03900.1"/>
    </source>
</evidence>
<dbReference type="Proteomes" id="UP000501690">
    <property type="component" value="Linkage Group LG8"/>
</dbReference>
<accession>A0A4D6MQT8</accession>
<feature type="compositionally biased region" description="Basic residues" evidence="1">
    <location>
        <begin position="1"/>
        <end position="12"/>
    </location>
</feature>
<reference evidence="2 3" key="1">
    <citation type="submission" date="2019-04" db="EMBL/GenBank/DDBJ databases">
        <title>An improved genome assembly and genetic linkage map for asparagus bean, Vigna unguiculata ssp. sesquipedialis.</title>
        <authorList>
            <person name="Xia Q."/>
            <person name="Zhang R."/>
            <person name="Dong Y."/>
        </authorList>
    </citation>
    <scope>NUCLEOTIDE SEQUENCE [LARGE SCALE GENOMIC DNA]</scope>
    <source>
        <tissue evidence="2">Leaf</tissue>
    </source>
</reference>
<dbReference type="AlphaFoldDB" id="A0A4D6MQT8"/>
<sequence>MSDHAKQHKSVHRPASPGGPSQIRQALHAEKPKTFPDFESSGGTRIHRTQVLSHNQNPTGLTFSPRQSSLAQARISETLLGVYSNCRLGDEPSF</sequence>
<gene>
    <name evidence="2" type="ORF">DEO72_LG8g1930</name>
</gene>
<feature type="compositionally biased region" description="Basic and acidic residues" evidence="1">
    <location>
        <begin position="27"/>
        <end position="36"/>
    </location>
</feature>
<name>A0A4D6MQT8_VIGUN</name>
<proteinExistence type="predicted"/>
<evidence type="ECO:0000256" key="1">
    <source>
        <dbReference type="SAM" id="MobiDB-lite"/>
    </source>
</evidence>
<organism evidence="2 3">
    <name type="scientific">Vigna unguiculata</name>
    <name type="common">Cowpea</name>
    <dbReference type="NCBI Taxonomy" id="3917"/>
    <lineage>
        <taxon>Eukaryota</taxon>
        <taxon>Viridiplantae</taxon>
        <taxon>Streptophyta</taxon>
        <taxon>Embryophyta</taxon>
        <taxon>Tracheophyta</taxon>
        <taxon>Spermatophyta</taxon>
        <taxon>Magnoliopsida</taxon>
        <taxon>eudicotyledons</taxon>
        <taxon>Gunneridae</taxon>
        <taxon>Pentapetalae</taxon>
        <taxon>rosids</taxon>
        <taxon>fabids</taxon>
        <taxon>Fabales</taxon>
        <taxon>Fabaceae</taxon>
        <taxon>Papilionoideae</taxon>
        <taxon>50 kb inversion clade</taxon>
        <taxon>NPAAA clade</taxon>
        <taxon>indigoferoid/millettioid clade</taxon>
        <taxon>Phaseoleae</taxon>
        <taxon>Vigna</taxon>
    </lineage>
</organism>
<feature type="compositionally biased region" description="Polar residues" evidence="1">
    <location>
        <begin position="50"/>
        <end position="66"/>
    </location>
</feature>
<feature type="region of interest" description="Disordered" evidence="1">
    <location>
        <begin position="1"/>
        <end position="66"/>
    </location>
</feature>
<dbReference type="EMBL" id="CP039352">
    <property type="protein sequence ID" value="QCE03900.1"/>
    <property type="molecule type" value="Genomic_DNA"/>
</dbReference>
<protein>
    <submittedName>
        <fullName evidence="2">Uncharacterized protein</fullName>
    </submittedName>
</protein>
<keyword evidence="3" id="KW-1185">Reference proteome</keyword>